<proteinExistence type="predicted"/>
<keyword evidence="5" id="KW-0408">Iron</keyword>
<keyword evidence="8" id="KW-1185">Reference proteome</keyword>
<keyword evidence="6" id="KW-0411">Iron-sulfur</keyword>
<dbReference type="SFLD" id="SFLDG01066">
    <property type="entry name" value="organic_radical-activating_enz"/>
    <property type="match status" value="1"/>
</dbReference>
<gene>
    <name evidence="7" type="ORF">GCM10022255_079640</name>
</gene>
<dbReference type="SFLD" id="SFLDS00029">
    <property type="entry name" value="Radical_SAM"/>
    <property type="match status" value="1"/>
</dbReference>
<accession>A0ABP8DKS5</accession>
<reference evidence="8" key="1">
    <citation type="journal article" date="2019" name="Int. J. Syst. Evol. Microbiol.">
        <title>The Global Catalogue of Microorganisms (GCM) 10K type strain sequencing project: providing services to taxonomists for standard genome sequencing and annotation.</title>
        <authorList>
            <consortium name="The Broad Institute Genomics Platform"/>
            <consortium name="The Broad Institute Genome Sequencing Center for Infectious Disease"/>
            <person name="Wu L."/>
            <person name="Ma J."/>
        </authorList>
    </citation>
    <scope>NUCLEOTIDE SEQUENCE [LARGE SCALE GENOMIC DNA]</scope>
    <source>
        <strain evidence="8">JCM 17441</strain>
    </source>
</reference>
<dbReference type="PANTHER" id="PTHR30352:SF2">
    <property type="entry name" value="ANAEROBIC RIBONUCLEOSIDE-TRIPHOSPHATE REDUCTASE-ACTIVATING PROTEIN"/>
    <property type="match status" value="1"/>
</dbReference>
<evidence type="ECO:0000256" key="1">
    <source>
        <dbReference type="ARBA" id="ARBA00001966"/>
    </source>
</evidence>
<dbReference type="Pfam" id="PF13353">
    <property type="entry name" value="Fer4_12"/>
    <property type="match status" value="1"/>
</dbReference>
<evidence type="ECO:0000256" key="6">
    <source>
        <dbReference type="ARBA" id="ARBA00023014"/>
    </source>
</evidence>
<evidence type="ECO:0000256" key="2">
    <source>
        <dbReference type="ARBA" id="ARBA00022485"/>
    </source>
</evidence>
<dbReference type="InterPro" id="IPR007197">
    <property type="entry name" value="rSAM"/>
</dbReference>
<evidence type="ECO:0000313" key="8">
    <source>
        <dbReference type="Proteomes" id="UP001500620"/>
    </source>
</evidence>
<dbReference type="PANTHER" id="PTHR30352">
    <property type="entry name" value="PYRUVATE FORMATE-LYASE-ACTIVATING ENZYME"/>
    <property type="match status" value="1"/>
</dbReference>
<evidence type="ECO:0000256" key="5">
    <source>
        <dbReference type="ARBA" id="ARBA00023004"/>
    </source>
</evidence>
<dbReference type="Gene3D" id="3.20.20.70">
    <property type="entry name" value="Aldolase class I"/>
    <property type="match status" value="1"/>
</dbReference>
<dbReference type="InterPro" id="IPR013785">
    <property type="entry name" value="Aldolase_TIM"/>
</dbReference>
<protein>
    <submittedName>
        <fullName evidence="7">Uncharacterized protein</fullName>
    </submittedName>
</protein>
<keyword evidence="4" id="KW-0479">Metal-binding</keyword>
<evidence type="ECO:0000256" key="4">
    <source>
        <dbReference type="ARBA" id="ARBA00022723"/>
    </source>
</evidence>
<dbReference type="InterPro" id="IPR058240">
    <property type="entry name" value="rSAM_sf"/>
</dbReference>
<dbReference type="InterPro" id="IPR034457">
    <property type="entry name" value="Organic_radical-activating"/>
</dbReference>
<sequence length="228" mass="24328">MNLAVPPEGETPAEQHLHRLNIAQHATAQDVLGPGRRAVVWVQGCPFTCAGCVSPEWIPDRAARLVPPGELAEEILADETVSGLTFSGGEPMAQADGLADLAEQCRQRRDLTLVCFTGYRLERLRGPSAPPGAARLLAQADVLIDGLYVAARDDGRGLRGSDNQRVHHLTGRLAGTGYDFEHRARTAYVRLAGPDLFIVGVPPQGLVAAVERAIVPVGGPTVTEGHQR</sequence>
<evidence type="ECO:0000313" key="7">
    <source>
        <dbReference type="EMBL" id="GAA4258540.1"/>
    </source>
</evidence>
<evidence type="ECO:0000256" key="3">
    <source>
        <dbReference type="ARBA" id="ARBA00022691"/>
    </source>
</evidence>
<dbReference type="SFLD" id="SFLDF00299">
    <property type="entry name" value="anaerobic_ribonucleoside-triph"/>
    <property type="match status" value="1"/>
</dbReference>
<dbReference type="EMBL" id="BAABAT010000031">
    <property type="protein sequence ID" value="GAA4258540.1"/>
    <property type="molecule type" value="Genomic_DNA"/>
</dbReference>
<dbReference type="Proteomes" id="UP001500620">
    <property type="component" value="Unassembled WGS sequence"/>
</dbReference>
<comment type="cofactor">
    <cofactor evidence="1">
        <name>[4Fe-4S] cluster</name>
        <dbReference type="ChEBI" id="CHEBI:49883"/>
    </cofactor>
</comment>
<name>A0ABP8DKS5_9ACTN</name>
<dbReference type="InterPro" id="IPR012837">
    <property type="entry name" value="NrdG"/>
</dbReference>
<dbReference type="SUPFAM" id="SSF102114">
    <property type="entry name" value="Radical SAM enzymes"/>
    <property type="match status" value="1"/>
</dbReference>
<organism evidence="7 8">
    <name type="scientific">Dactylosporangium darangshiense</name>
    <dbReference type="NCBI Taxonomy" id="579108"/>
    <lineage>
        <taxon>Bacteria</taxon>
        <taxon>Bacillati</taxon>
        <taxon>Actinomycetota</taxon>
        <taxon>Actinomycetes</taxon>
        <taxon>Micromonosporales</taxon>
        <taxon>Micromonosporaceae</taxon>
        <taxon>Dactylosporangium</taxon>
    </lineage>
</organism>
<keyword evidence="2" id="KW-0004">4Fe-4S</keyword>
<dbReference type="SFLD" id="SFLDG01063">
    <property type="entry name" value="activating_enzymes__group_1"/>
    <property type="match status" value="1"/>
</dbReference>
<comment type="caution">
    <text evidence="7">The sequence shown here is derived from an EMBL/GenBank/DDBJ whole genome shotgun (WGS) entry which is preliminary data.</text>
</comment>
<keyword evidence="3" id="KW-0949">S-adenosyl-L-methionine</keyword>